<dbReference type="EMBL" id="CP003009">
    <property type="protein sequence ID" value="AEO63778.1"/>
    <property type="molecule type" value="Genomic_DNA"/>
</dbReference>
<reference evidence="1 2" key="1">
    <citation type="journal article" date="2011" name="Nat. Biotechnol.">
        <title>Comparative genomic analysis of the thermophilic biomass-degrading fungi Myceliophthora thermophila and Thielavia terrestris.</title>
        <authorList>
            <person name="Berka R.M."/>
            <person name="Grigoriev I.V."/>
            <person name="Otillar R."/>
            <person name="Salamov A."/>
            <person name="Grimwood J."/>
            <person name="Reid I."/>
            <person name="Ishmael N."/>
            <person name="John T."/>
            <person name="Darmond C."/>
            <person name="Moisan M.-C."/>
            <person name="Henrissat B."/>
            <person name="Coutinho P.M."/>
            <person name="Lombard V."/>
            <person name="Natvig D.O."/>
            <person name="Lindquist E."/>
            <person name="Schmutz J."/>
            <person name="Lucas S."/>
            <person name="Harris P."/>
            <person name="Powlowski J."/>
            <person name="Bellemare A."/>
            <person name="Taylor D."/>
            <person name="Butler G."/>
            <person name="de Vries R.P."/>
            <person name="Allijn I.E."/>
            <person name="van den Brink J."/>
            <person name="Ushinsky S."/>
            <person name="Storms R."/>
            <person name="Powell A.J."/>
            <person name="Paulsen I.T."/>
            <person name="Elbourne L.D.H."/>
            <person name="Baker S.E."/>
            <person name="Magnuson J."/>
            <person name="LaBoissiere S."/>
            <person name="Clutterbuck A.J."/>
            <person name="Martinez D."/>
            <person name="Wogulis M."/>
            <person name="de Leon A.L."/>
            <person name="Rey M.W."/>
            <person name="Tsang A."/>
        </authorList>
    </citation>
    <scope>NUCLEOTIDE SEQUENCE [LARGE SCALE GENOMIC DNA]</scope>
    <source>
        <strain evidence="2">ATCC 38088 / NRRL 8126</strain>
    </source>
</reference>
<organism evidence="1 2">
    <name type="scientific">Thermothielavioides terrestris (strain ATCC 38088 / NRRL 8126)</name>
    <name type="common">Thielavia terrestris</name>
    <dbReference type="NCBI Taxonomy" id="578455"/>
    <lineage>
        <taxon>Eukaryota</taxon>
        <taxon>Fungi</taxon>
        <taxon>Dikarya</taxon>
        <taxon>Ascomycota</taxon>
        <taxon>Pezizomycotina</taxon>
        <taxon>Sordariomycetes</taxon>
        <taxon>Sordariomycetidae</taxon>
        <taxon>Sordariales</taxon>
        <taxon>Chaetomiaceae</taxon>
        <taxon>Thermothielavioides</taxon>
        <taxon>Thermothielavioides terrestris</taxon>
    </lineage>
</organism>
<protein>
    <submittedName>
        <fullName evidence="1">Uncharacterized protein</fullName>
    </submittedName>
</protein>
<evidence type="ECO:0000313" key="2">
    <source>
        <dbReference type="Proteomes" id="UP000008181"/>
    </source>
</evidence>
<dbReference type="Proteomes" id="UP000008181">
    <property type="component" value="Chromosome 1"/>
</dbReference>
<dbReference type="RefSeq" id="XP_003650114.1">
    <property type="nucleotide sequence ID" value="XM_003650066.1"/>
</dbReference>
<accession>G2QV91</accession>
<name>G2QV91_THETT</name>
<keyword evidence="2" id="KW-1185">Reference proteome</keyword>
<dbReference type="GeneID" id="11521658"/>
<proteinExistence type="predicted"/>
<evidence type="ECO:0000313" key="1">
    <source>
        <dbReference type="EMBL" id="AEO63778.1"/>
    </source>
</evidence>
<dbReference type="HOGENOM" id="CLU_3088959_0_0_1"/>
<sequence>MIWQPPIIVSEGPIPVYCIGQHVGEILMVPFWEVYPYLQMYVWRSVPSISGL</sequence>
<gene>
    <name evidence="1" type="ORF">THITE_2109378</name>
</gene>
<dbReference type="KEGG" id="ttt:THITE_2109378"/>
<dbReference type="AlphaFoldDB" id="G2QV91"/>